<dbReference type="PANTHER" id="PTHR45138:SF9">
    <property type="entry name" value="DIGUANYLATE CYCLASE DGCM-RELATED"/>
    <property type="match status" value="1"/>
</dbReference>
<keyword evidence="7" id="KW-1185">Reference proteome</keyword>
<dbReference type="AlphaFoldDB" id="A0A939DEE2"/>
<dbReference type="SUPFAM" id="SSF55073">
    <property type="entry name" value="Nucleotide cyclase"/>
    <property type="match status" value="1"/>
</dbReference>
<dbReference type="InterPro" id="IPR043128">
    <property type="entry name" value="Rev_trsase/Diguanyl_cyclase"/>
</dbReference>
<feature type="transmembrane region" description="Helical" evidence="4">
    <location>
        <begin position="150"/>
        <end position="170"/>
    </location>
</feature>
<feature type="transmembrane region" description="Helical" evidence="4">
    <location>
        <begin position="190"/>
        <end position="208"/>
    </location>
</feature>
<comment type="catalytic activity">
    <reaction evidence="3">
        <text>2 GTP = 3',3'-c-di-GMP + 2 diphosphate</text>
        <dbReference type="Rhea" id="RHEA:24898"/>
        <dbReference type="ChEBI" id="CHEBI:33019"/>
        <dbReference type="ChEBI" id="CHEBI:37565"/>
        <dbReference type="ChEBI" id="CHEBI:58805"/>
        <dbReference type="EC" id="2.7.7.65"/>
    </reaction>
</comment>
<accession>A0A939DEE2</accession>
<dbReference type="SMART" id="SM00267">
    <property type="entry name" value="GGDEF"/>
    <property type="match status" value="1"/>
</dbReference>
<dbReference type="RefSeq" id="WP_206559812.1">
    <property type="nucleotide sequence ID" value="NZ_JAFKCZ010000005.1"/>
</dbReference>
<keyword evidence="4" id="KW-0812">Transmembrane</keyword>
<feature type="transmembrane region" description="Helical" evidence="4">
    <location>
        <begin position="93"/>
        <end position="113"/>
    </location>
</feature>
<dbReference type="EC" id="2.7.7.65" evidence="2"/>
<gene>
    <name evidence="6" type="ORF">JYP50_07155</name>
</gene>
<feature type="domain" description="GGDEF" evidence="5">
    <location>
        <begin position="249"/>
        <end position="381"/>
    </location>
</feature>
<evidence type="ECO:0000313" key="6">
    <source>
        <dbReference type="EMBL" id="MBN7796361.1"/>
    </source>
</evidence>
<dbReference type="FunFam" id="3.30.70.270:FF:000001">
    <property type="entry name" value="Diguanylate cyclase domain protein"/>
    <property type="match status" value="1"/>
</dbReference>
<dbReference type="InterPro" id="IPR029787">
    <property type="entry name" value="Nucleotide_cyclase"/>
</dbReference>
<comment type="caution">
    <text evidence="6">The sequence shown here is derived from an EMBL/GenBank/DDBJ whole genome shotgun (WGS) entry which is preliminary data.</text>
</comment>
<evidence type="ECO:0000256" key="4">
    <source>
        <dbReference type="SAM" id="Phobius"/>
    </source>
</evidence>
<feature type="transmembrane region" description="Helical" evidence="4">
    <location>
        <begin position="33"/>
        <end position="49"/>
    </location>
</feature>
<dbReference type="InterPro" id="IPR050469">
    <property type="entry name" value="Diguanylate_Cyclase"/>
</dbReference>
<dbReference type="PROSITE" id="PS50887">
    <property type="entry name" value="GGDEF"/>
    <property type="match status" value="1"/>
</dbReference>
<reference evidence="6" key="1">
    <citation type="submission" date="2021-02" db="EMBL/GenBank/DDBJ databases">
        <title>PHA producing bacteria isolated from coastal sediment in Guangdong, Shenzhen.</title>
        <authorList>
            <person name="Zheng W."/>
            <person name="Yu S."/>
            <person name="Huang Y."/>
        </authorList>
    </citation>
    <scope>NUCLEOTIDE SEQUENCE</scope>
    <source>
        <strain evidence="6">TN14-10</strain>
    </source>
</reference>
<name>A0A939DEE2_9GAMM</name>
<evidence type="ECO:0000256" key="3">
    <source>
        <dbReference type="ARBA" id="ARBA00034247"/>
    </source>
</evidence>
<feature type="transmembrane region" description="Helical" evidence="4">
    <location>
        <begin position="61"/>
        <end position="81"/>
    </location>
</feature>
<comment type="cofactor">
    <cofactor evidence="1">
        <name>Mg(2+)</name>
        <dbReference type="ChEBI" id="CHEBI:18420"/>
    </cofactor>
</comment>
<dbReference type="NCBIfam" id="TIGR00254">
    <property type="entry name" value="GGDEF"/>
    <property type="match status" value="1"/>
</dbReference>
<dbReference type="PANTHER" id="PTHR45138">
    <property type="entry name" value="REGULATORY COMPONENTS OF SENSORY TRANSDUCTION SYSTEM"/>
    <property type="match status" value="1"/>
</dbReference>
<proteinExistence type="predicted"/>
<organism evidence="6 7">
    <name type="scientific">Parahaliea mediterranea</name>
    <dbReference type="NCBI Taxonomy" id="651086"/>
    <lineage>
        <taxon>Bacteria</taxon>
        <taxon>Pseudomonadati</taxon>
        <taxon>Pseudomonadota</taxon>
        <taxon>Gammaproteobacteria</taxon>
        <taxon>Cellvibrionales</taxon>
        <taxon>Halieaceae</taxon>
        <taxon>Parahaliea</taxon>
    </lineage>
</organism>
<dbReference type="GO" id="GO:0052621">
    <property type="term" value="F:diguanylate cyclase activity"/>
    <property type="evidence" value="ECO:0007669"/>
    <property type="project" value="UniProtKB-EC"/>
</dbReference>
<evidence type="ECO:0000259" key="5">
    <source>
        <dbReference type="PROSITE" id="PS50887"/>
    </source>
</evidence>
<keyword evidence="4" id="KW-0472">Membrane</keyword>
<feature type="transmembrane region" description="Helical" evidence="4">
    <location>
        <begin position="6"/>
        <end position="26"/>
    </location>
</feature>
<feature type="transmembrane region" description="Helical" evidence="4">
    <location>
        <begin position="119"/>
        <end position="138"/>
    </location>
</feature>
<protein>
    <recommendedName>
        <fullName evidence="2">diguanylate cyclase</fullName>
        <ecNumber evidence="2">2.7.7.65</ecNumber>
    </recommendedName>
</protein>
<keyword evidence="4" id="KW-1133">Transmembrane helix</keyword>
<dbReference type="EMBL" id="JAFKCZ010000005">
    <property type="protein sequence ID" value="MBN7796361.1"/>
    <property type="molecule type" value="Genomic_DNA"/>
</dbReference>
<dbReference type="Proteomes" id="UP000664303">
    <property type="component" value="Unassembled WGS sequence"/>
</dbReference>
<dbReference type="Gene3D" id="3.30.70.270">
    <property type="match status" value="1"/>
</dbReference>
<dbReference type="Pfam" id="PF00990">
    <property type="entry name" value="GGDEF"/>
    <property type="match status" value="1"/>
</dbReference>
<evidence type="ECO:0000256" key="1">
    <source>
        <dbReference type="ARBA" id="ARBA00001946"/>
    </source>
</evidence>
<evidence type="ECO:0000256" key="2">
    <source>
        <dbReference type="ARBA" id="ARBA00012528"/>
    </source>
</evidence>
<sequence>MINYLLASLVVISAVLSGACFLGYRLFERPRHALMWALTFALVALQYSVNLLRDYIPTEAVFWQSANMLAFAASLFALWGHRDRLGLETRRRRLTLAFLVLSLLSAVFVYWYPTLGLRAAIAPAFTFLAMTHIAVILVREGKEPRLAQAVAAVVHLLFGLTQGLAAAIALRLGQGPEPELVKLYSAVNFAFMPTLFIALGISAIFLLATDLSQRLGTMALRDVLTGLYNRRGFLAATESLWARCRRKEQPLSLMLVDIDYFKRINDRYGHSFGDRALQHFAQILRDSIRAEDALGRIGGEEFAVTLGEMTSGEAERVANRIRDLLATRRLVCGRHEVFLKASFGIAQWEEKDDIAILIKRADIALYEAKASGRDAIMISGRRGLVGMASNG</sequence>
<evidence type="ECO:0000313" key="7">
    <source>
        <dbReference type="Proteomes" id="UP000664303"/>
    </source>
</evidence>
<dbReference type="InterPro" id="IPR000160">
    <property type="entry name" value="GGDEF_dom"/>
</dbReference>
<dbReference type="CDD" id="cd01949">
    <property type="entry name" value="GGDEF"/>
    <property type="match status" value="1"/>
</dbReference>